<organism evidence="1 2">
    <name type="scientific">Protopolystoma xenopodis</name>
    <dbReference type="NCBI Taxonomy" id="117903"/>
    <lineage>
        <taxon>Eukaryota</taxon>
        <taxon>Metazoa</taxon>
        <taxon>Spiralia</taxon>
        <taxon>Lophotrochozoa</taxon>
        <taxon>Platyhelminthes</taxon>
        <taxon>Monogenea</taxon>
        <taxon>Polyopisthocotylea</taxon>
        <taxon>Polystomatidea</taxon>
        <taxon>Polystomatidae</taxon>
        <taxon>Protopolystoma</taxon>
    </lineage>
</organism>
<protein>
    <submittedName>
        <fullName evidence="1">Uncharacterized protein</fullName>
    </submittedName>
</protein>
<dbReference type="AlphaFoldDB" id="A0A448XEF2"/>
<evidence type="ECO:0000313" key="2">
    <source>
        <dbReference type="Proteomes" id="UP000784294"/>
    </source>
</evidence>
<gene>
    <name evidence="1" type="ORF">PXEA_LOCUS28241</name>
</gene>
<keyword evidence="2" id="KW-1185">Reference proteome</keyword>
<sequence>MSMILVRQREELCELRSRKGRVGQKGEGERMKGELEVKKESLYLRVWTVSGRMKGKREEDKGWNRAQAMSGVSTRLTVLLGDSSLRCDFFMSSVHTSCATWLSFGRPKSARWRFLQAAGQ</sequence>
<proteinExistence type="predicted"/>
<accession>A0A448XEF2</accession>
<reference evidence="1" key="1">
    <citation type="submission" date="2018-11" db="EMBL/GenBank/DDBJ databases">
        <authorList>
            <consortium name="Pathogen Informatics"/>
        </authorList>
    </citation>
    <scope>NUCLEOTIDE SEQUENCE</scope>
</reference>
<dbReference type="Proteomes" id="UP000784294">
    <property type="component" value="Unassembled WGS sequence"/>
</dbReference>
<name>A0A448XEF2_9PLAT</name>
<dbReference type="EMBL" id="CAAALY010248420">
    <property type="protein sequence ID" value="VEL34801.1"/>
    <property type="molecule type" value="Genomic_DNA"/>
</dbReference>
<evidence type="ECO:0000313" key="1">
    <source>
        <dbReference type="EMBL" id="VEL34801.1"/>
    </source>
</evidence>
<comment type="caution">
    <text evidence="1">The sequence shown here is derived from an EMBL/GenBank/DDBJ whole genome shotgun (WGS) entry which is preliminary data.</text>
</comment>